<dbReference type="EMBL" id="MHIF01000007">
    <property type="protein sequence ID" value="OGY48925.1"/>
    <property type="molecule type" value="Genomic_DNA"/>
</dbReference>
<reference evidence="3 4" key="1">
    <citation type="journal article" date="2016" name="Nat. Commun.">
        <title>Thousands of microbial genomes shed light on interconnected biogeochemical processes in an aquifer system.</title>
        <authorList>
            <person name="Anantharaman K."/>
            <person name="Brown C.T."/>
            <person name="Hug L.A."/>
            <person name="Sharon I."/>
            <person name="Castelle C.J."/>
            <person name="Probst A.J."/>
            <person name="Thomas B.C."/>
            <person name="Singh A."/>
            <person name="Wilkins M.J."/>
            <person name="Karaoz U."/>
            <person name="Brodie E.L."/>
            <person name="Williams K.H."/>
            <person name="Hubbard S.S."/>
            <person name="Banfield J.F."/>
        </authorList>
    </citation>
    <scope>NUCLEOTIDE SEQUENCE [LARGE SCALE GENOMIC DNA]</scope>
</reference>
<feature type="domain" description="Type II secretion system protein GspE N-terminal" evidence="2">
    <location>
        <begin position="84"/>
        <end position="170"/>
    </location>
</feature>
<dbReference type="SUPFAM" id="SSF160246">
    <property type="entry name" value="EspE N-terminal domain-like"/>
    <property type="match status" value="1"/>
</dbReference>
<dbReference type="InterPro" id="IPR037257">
    <property type="entry name" value="T2SS_E_N_sf"/>
</dbReference>
<name>A0A1G1Y9B5_9BACT</name>
<dbReference type="Gene3D" id="3.30.300.160">
    <property type="entry name" value="Type II secretion system, protein E, N-terminal domain"/>
    <property type="match status" value="1"/>
</dbReference>
<sequence>MADDNIPVGEVFDEKDEENNKDDTRLGQLLIREDLITPEQLESALRKQSEARQENQVSFLGQILVELGAIRQEVLINALVKQTRLPYLNLLNYEIDQAVLDLIPEEVCQTHLLLPLDKLGKNLTIAMCNPADQAALDIISRLWPDLRLRRIMCGWPEFQAVFAKHFGKEKTAQTSEITLKSLGRQR</sequence>
<evidence type="ECO:0000256" key="1">
    <source>
        <dbReference type="SAM" id="MobiDB-lite"/>
    </source>
</evidence>
<gene>
    <name evidence="3" type="ORF">A2663_01810</name>
</gene>
<dbReference type="InterPro" id="IPR007831">
    <property type="entry name" value="T2SS_GspE_N"/>
</dbReference>
<dbReference type="AlphaFoldDB" id="A0A1G1Y9B5"/>
<dbReference type="Pfam" id="PF05157">
    <property type="entry name" value="MshEN"/>
    <property type="match status" value="1"/>
</dbReference>
<organism evidence="3 4">
    <name type="scientific">Candidatus Buchananbacteria bacterium RIFCSPHIGHO2_01_FULL_46_12</name>
    <dbReference type="NCBI Taxonomy" id="1797536"/>
    <lineage>
        <taxon>Bacteria</taxon>
        <taxon>Candidatus Buchananiibacteriota</taxon>
    </lineage>
</organism>
<proteinExistence type="predicted"/>
<accession>A0A1G1Y9B5</accession>
<evidence type="ECO:0000313" key="3">
    <source>
        <dbReference type="EMBL" id="OGY48925.1"/>
    </source>
</evidence>
<feature type="region of interest" description="Disordered" evidence="1">
    <location>
        <begin position="1"/>
        <end position="23"/>
    </location>
</feature>
<comment type="caution">
    <text evidence="3">The sequence shown here is derived from an EMBL/GenBank/DDBJ whole genome shotgun (WGS) entry which is preliminary data.</text>
</comment>
<evidence type="ECO:0000259" key="2">
    <source>
        <dbReference type="Pfam" id="PF05157"/>
    </source>
</evidence>
<protein>
    <recommendedName>
        <fullName evidence="2">Type II secretion system protein GspE N-terminal domain-containing protein</fullName>
    </recommendedName>
</protein>
<evidence type="ECO:0000313" key="4">
    <source>
        <dbReference type="Proteomes" id="UP000178432"/>
    </source>
</evidence>
<dbReference type="Proteomes" id="UP000178432">
    <property type="component" value="Unassembled WGS sequence"/>
</dbReference>
<feature type="compositionally biased region" description="Acidic residues" evidence="1">
    <location>
        <begin position="11"/>
        <end position="20"/>
    </location>
</feature>